<dbReference type="STRING" id="41047.A0A397H6S5"/>
<dbReference type="VEuPathDB" id="FungiDB:CDV56_104436"/>
<evidence type="ECO:0000256" key="1">
    <source>
        <dbReference type="SAM" id="SignalP"/>
    </source>
</evidence>
<comment type="caution">
    <text evidence="2">The sequence shown here is derived from an EMBL/GenBank/DDBJ whole genome shotgun (WGS) entry which is preliminary data.</text>
</comment>
<gene>
    <name evidence="2" type="ORF">CDV56_104436</name>
</gene>
<evidence type="ECO:0000313" key="2">
    <source>
        <dbReference type="EMBL" id="RHZ57394.1"/>
    </source>
</evidence>
<keyword evidence="1" id="KW-0732">Signal</keyword>
<keyword evidence="3" id="KW-1185">Reference proteome</keyword>
<dbReference type="RefSeq" id="XP_026615026.1">
    <property type="nucleotide sequence ID" value="XM_026758055.1"/>
</dbReference>
<dbReference type="Proteomes" id="UP000215305">
    <property type="component" value="Unassembled WGS sequence"/>
</dbReference>
<dbReference type="EMBL" id="NKHU02000079">
    <property type="protein sequence ID" value="RHZ57394.1"/>
    <property type="molecule type" value="Genomic_DNA"/>
</dbReference>
<accession>A0A397H6S5</accession>
<dbReference type="GeneID" id="38126410"/>
<name>A0A397H6S5_ASPTH</name>
<organism evidence="2 3">
    <name type="scientific">Aspergillus thermomutatus</name>
    <name type="common">Neosartorya pseudofischeri</name>
    <dbReference type="NCBI Taxonomy" id="41047"/>
    <lineage>
        <taxon>Eukaryota</taxon>
        <taxon>Fungi</taxon>
        <taxon>Dikarya</taxon>
        <taxon>Ascomycota</taxon>
        <taxon>Pezizomycotina</taxon>
        <taxon>Eurotiomycetes</taxon>
        <taxon>Eurotiomycetidae</taxon>
        <taxon>Eurotiales</taxon>
        <taxon>Aspergillaceae</taxon>
        <taxon>Aspergillus</taxon>
        <taxon>Aspergillus subgen. Fumigati</taxon>
    </lineage>
</organism>
<feature type="signal peptide" evidence="1">
    <location>
        <begin position="1"/>
        <end position="19"/>
    </location>
</feature>
<dbReference type="AlphaFoldDB" id="A0A397H6S5"/>
<proteinExistence type="predicted"/>
<sequence length="201" mass="22712">MRPLLEILVIFLIFLVAAAVLQPQTPRFHQTRQLTIHNQQESEAPIDPLSALELDLQGFIHVADDGVARSYRADGTVIDYVPLTNEQLLQFIPMYTDDEATQKNFKEVWKGVNGHDVVDRKQIFEPGADLLPFEFSHPDLWAADLAKFTPIESNPATEALEGSQPYRRGKQCTTSGACRYMGCHRCAYADAAMSPRWKICY</sequence>
<reference evidence="2" key="1">
    <citation type="submission" date="2018-08" db="EMBL/GenBank/DDBJ databases">
        <title>Draft genome sequence of azole-resistant Aspergillus thermomutatus (Neosartorya pseudofischeri) strain HMR AF 39, isolated from a human nasal aspirate.</title>
        <authorList>
            <person name="Parent-Michaud M."/>
            <person name="Dufresne P.J."/>
            <person name="Fournier E."/>
            <person name="Martineau C."/>
            <person name="Moreira S."/>
            <person name="Perkins V."/>
            <person name="De Repentigny L."/>
            <person name="Dufresne S.F."/>
        </authorList>
    </citation>
    <scope>NUCLEOTIDE SEQUENCE [LARGE SCALE GENOMIC DNA]</scope>
    <source>
        <strain evidence="2">HMR AF 39</strain>
    </source>
</reference>
<feature type="chain" id="PRO_5017398677" evidence="1">
    <location>
        <begin position="20"/>
        <end position="201"/>
    </location>
</feature>
<evidence type="ECO:0000313" key="3">
    <source>
        <dbReference type="Proteomes" id="UP000215305"/>
    </source>
</evidence>
<dbReference type="OrthoDB" id="3660917at2759"/>
<protein>
    <submittedName>
        <fullName evidence="2">Uncharacterized protein</fullName>
    </submittedName>
</protein>